<reference evidence="2" key="1">
    <citation type="journal article" date="2020" name="Fungal Divers.">
        <title>Resolving the Mortierellaceae phylogeny through synthesis of multi-gene phylogenetics and phylogenomics.</title>
        <authorList>
            <person name="Vandepol N."/>
            <person name="Liber J."/>
            <person name="Desiro A."/>
            <person name="Na H."/>
            <person name="Kennedy M."/>
            <person name="Barry K."/>
            <person name="Grigoriev I.V."/>
            <person name="Miller A.N."/>
            <person name="O'Donnell K."/>
            <person name="Stajich J.E."/>
            <person name="Bonito G."/>
        </authorList>
    </citation>
    <scope>NUCLEOTIDE SEQUENCE</scope>
    <source>
        <strain evidence="2">BC1065</strain>
    </source>
</reference>
<keyword evidence="3" id="KW-1185">Reference proteome</keyword>
<proteinExistence type="predicted"/>
<dbReference type="Proteomes" id="UP000807716">
    <property type="component" value="Unassembled WGS sequence"/>
</dbReference>
<accession>A0A9P6PL34</accession>
<gene>
    <name evidence="2" type="ORF">DFQ27_000299</name>
</gene>
<feature type="compositionally biased region" description="Acidic residues" evidence="1">
    <location>
        <begin position="34"/>
        <end position="74"/>
    </location>
</feature>
<feature type="region of interest" description="Disordered" evidence="1">
    <location>
        <begin position="1"/>
        <end position="21"/>
    </location>
</feature>
<sequence>MNPRDAPEERQPLNAIPDGEVDLELFLREIEVVLGEDAEDNGGEEMESDGGEETEGDGGDGGDAGVVDDAEVDADQNLPNGHSQ</sequence>
<dbReference type="EMBL" id="JAAAJB010001054">
    <property type="protein sequence ID" value="KAG0249197.1"/>
    <property type="molecule type" value="Genomic_DNA"/>
</dbReference>
<evidence type="ECO:0000313" key="2">
    <source>
        <dbReference type="EMBL" id="KAG0249197.1"/>
    </source>
</evidence>
<name>A0A9P6PL34_9FUNG</name>
<comment type="caution">
    <text evidence="2">The sequence shown here is derived from an EMBL/GenBank/DDBJ whole genome shotgun (WGS) entry which is preliminary data.</text>
</comment>
<feature type="compositionally biased region" description="Basic and acidic residues" evidence="1">
    <location>
        <begin position="1"/>
        <end position="11"/>
    </location>
</feature>
<organism evidence="2 3">
    <name type="scientific">Actinomortierella ambigua</name>
    <dbReference type="NCBI Taxonomy" id="1343610"/>
    <lineage>
        <taxon>Eukaryota</taxon>
        <taxon>Fungi</taxon>
        <taxon>Fungi incertae sedis</taxon>
        <taxon>Mucoromycota</taxon>
        <taxon>Mortierellomycotina</taxon>
        <taxon>Mortierellomycetes</taxon>
        <taxon>Mortierellales</taxon>
        <taxon>Mortierellaceae</taxon>
        <taxon>Actinomortierella</taxon>
    </lineage>
</organism>
<protein>
    <submittedName>
        <fullName evidence="2">Uncharacterized protein</fullName>
    </submittedName>
</protein>
<dbReference type="AlphaFoldDB" id="A0A9P6PL34"/>
<evidence type="ECO:0000256" key="1">
    <source>
        <dbReference type="SAM" id="MobiDB-lite"/>
    </source>
</evidence>
<feature type="region of interest" description="Disordered" evidence="1">
    <location>
        <begin position="34"/>
        <end position="84"/>
    </location>
</feature>
<evidence type="ECO:0000313" key="3">
    <source>
        <dbReference type="Proteomes" id="UP000807716"/>
    </source>
</evidence>